<keyword evidence="8" id="KW-1185">Reference proteome</keyword>
<evidence type="ECO:0000256" key="3">
    <source>
        <dbReference type="ARBA" id="ARBA00022833"/>
    </source>
</evidence>
<proteinExistence type="predicted"/>
<accession>T1EZZ2</accession>
<evidence type="ECO:0000256" key="1">
    <source>
        <dbReference type="ARBA" id="ARBA00022723"/>
    </source>
</evidence>
<reference evidence="8" key="1">
    <citation type="submission" date="2012-12" db="EMBL/GenBank/DDBJ databases">
        <authorList>
            <person name="Hellsten U."/>
            <person name="Grimwood J."/>
            <person name="Chapman J.A."/>
            <person name="Shapiro H."/>
            <person name="Aerts A."/>
            <person name="Otillar R.P."/>
            <person name="Terry A.Y."/>
            <person name="Boore J.L."/>
            <person name="Simakov O."/>
            <person name="Marletaz F."/>
            <person name="Cho S.-J."/>
            <person name="Edsinger-Gonzales E."/>
            <person name="Havlak P."/>
            <person name="Kuo D.-H."/>
            <person name="Larsson T."/>
            <person name="Lv J."/>
            <person name="Arendt D."/>
            <person name="Savage R."/>
            <person name="Osoegawa K."/>
            <person name="de Jong P."/>
            <person name="Lindberg D.R."/>
            <person name="Seaver E.C."/>
            <person name="Weisblat D.A."/>
            <person name="Putnam N.H."/>
            <person name="Grigoriev I.V."/>
            <person name="Rokhsar D.S."/>
        </authorList>
    </citation>
    <scope>NUCLEOTIDE SEQUENCE</scope>
</reference>
<dbReference type="GO" id="GO:0003677">
    <property type="term" value="F:DNA binding"/>
    <property type="evidence" value="ECO:0007669"/>
    <property type="project" value="InterPro"/>
</dbReference>
<dbReference type="HOGENOM" id="CLU_2212750_0_0_1"/>
<dbReference type="RefSeq" id="XP_009011895.1">
    <property type="nucleotide sequence ID" value="XM_009013647.1"/>
</dbReference>
<dbReference type="InParanoid" id="T1EZZ2"/>
<dbReference type="PROSITE" id="PS50808">
    <property type="entry name" value="ZF_BED"/>
    <property type="match status" value="1"/>
</dbReference>
<dbReference type="OrthoDB" id="117690at2759"/>
<dbReference type="SUPFAM" id="SSF57667">
    <property type="entry name" value="beta-beta-alpha zinc fingers"/>
    <property type="match status" value="1"/>
</dbReference>
<dbReference type="EnsemblMetazoa" id="HelroT167928">
    <property type="protein sequence ID" value="HelroP167928"/>
    <property type="gene ID" value="HelroG167928"/>
</dbReference>
<evidence type="ECO:0000256" key="4">
    <source>
        <dbReference type="PROSITE-ProRule" id="PRU00027"/>
    </source>
</evidence>
<keyword evidence="2 4" id="KW-0863">Zinc-finger</keyword>
<evidence type="ECO:0000259" key="5">
    <source>
        <dbReference type="PROSITE" id="PS50808"/>
    </source>
</evidence>
<dbReference type="InterPro" id="IPR036236">
    <property type="entry name" value="Znf_C2H2_sf"/>
</dbReference>
<dbReference type="GeneID" id="20202142"/>
<dbReference type="AlphaFoldDB" id="T1EZZ2"/>
<feature type="domain" description="BED-type" evidence="5">
    <location>
        <begin position="5"/>
        <end position="65"/>
    </location>
</feature>
<reference evidence="7" key="3">
    <citation type="submission" date="2015-06" db="UniProtKB">
        <authorList>
            <consortium name="EnsemblMetazoa"/>
        </authorList>
    </citation>
    <scope>IDENTIFICATION</scope>
</reference>
<dbReference type="InterPro" id="IPR003656">
    <property type="entry name" value="Znf_BED"/>
</dbReference>
<gene>
    <name evidence="7" type="primary">20202142</name>
    <name evidence="6" type="ORF">HELRODRAFT_167928</name>
</gene>
<evidence type="ECO:0000313" key="6">
    <source>
        <dbReference type="EMBL" id="ESO10081.1"/>
    </source>
</evidence>
<evidence type="ECO:0000313" key="8">
    <source>
        <dbReference type="Proteomes" id="UP000015101"/>
    </source>
</evidence>
<dbReference type="KEGG" id="hro:HELRODRAFT_167928"/>
<sequence length="107" mass="12328">MKDRGKTSIAWEYFSVQPDDASKCQCLLCPSVISRGGKSKEVKKFSTSALLTHFRTKHQKEYDEMQKQVEEAKKSLFIFNTAYYDTGPPRGGFKDSKKLLRREISLQ</sequence>
<protein>
    <recommendedName>
        <fullName evidence="5">BED-type domain-containing protein</fullName>
    </recommendedName>
</protein>
<keyword evidence="3" id="KW-0862">Zinc</keyword>
<dbReference type="Pfam" id="PF02892">
    <property type="entry name" value="zf-BED"/>
    <property type="match status" value="1"/>
</dbReference>
<organism evidence="7 8">
    <name type="scientific">Helobdella robusta</name>
    <name type="common">Californian leech</name>
    <dbReference type="NCBI Taxonomy" id="6412"/>
    <lineage>
        <taxon>Eukaryota</taxon>
        <taxon>Metazoa</taxon>
        <taxon>Spiralia</taxon>
        <taxon>Lophotrochozoa</taxon>
        <taxon>Annelida</taxon>
        <taxon>Clitellata</taxon>
        <taxon>Hirudinea</taxon>
        <taxon>Rhynchobdellida</taxon>
        <taxon>Glossiphoniidae</taxon>
        <taxon>Helobdella</taxon>
    </lineage>
</organism>
<dbReference type="CTD" id="20202142"/>
<dbReference type="Proteomes" id="UP000015101">
    <property type="component" value="Unassembled WGS sequence"/>
</dbReference>
<evidence type="ECO:0000313" key="7">
    <source>
        <dbReference type="EnsemblMetazoa" id="HelroP167928"/>
    </source>
</evidence>
<dbReference type="GO" id="GO:0008270">
    <property type="term" value="F:zinc ion binding"/>
    <property type="evidence" value="ECO:0007669"/>
    <property type="project" value="UniProtKB-KW"/>
</dbReference>
<dbReference type="EMBL" id="AMQM01002870">
    <property type="status" value="NOT_ANNOTATED_CDS"/>
    <property type="molecule type" value="Genomic_DNA"/>
</dbReference>
<reference evidence="6 8" key="2">
    <citation type="journal article" date="2013" name="Nature">
        <title>Insights into bilaterian evolution from three spiralian genomes.</title>
        <authorList>
            <person name="Simakov O."/>
            <person name="Marletaz F."/>
            <person name="Cho S.J."/>
            <person name="Edsinger-Gonzales E."/>
            <person name="Havlak P."/>
            <person name="Hellsten U."/>
            <person name="Kuo D.H."/>
            <person name="Larsson T."/>
            <person name="Lv J."/>
            <person name="Arendt D."/>
            <person name="Savage R."/>
            <person name="Osoegawa K."/>
            <person name="de Jong P."/>
            <person name="Grimwood J."/>
            <person name="Chapman J.A."/>
            <person name="Shapiro H."/>
            <person name="Aerts A."/>
            <person name="Otillar R.P."/>
            <person name="Terry A.Y."/>
            <person name="Boore J.L."/>
            <person name="Grigoriev I.V."/>
            <person name="Lindberg D.R."/>
            <person name="Seaver E.C."/>
            <person name="Weisblat D.A."/>
            <person name="Putnam N.H."/>
            <person name="Rokhsar D.S."/>
        </authorList>
    </citation>
    <scope>NUCLEOTIDE SEQUENCE</scope>
</reference>
<dbReference type="SMART" id="SM00614">
    <property type="entry name" value="ZnF_BED"/>
    <property type="match status" value="1"/>
</dbReference>
<name>T1EZZ2_HELRO</name>
<dbReference type="EMBL" id="KB095905">
    <property type="protein sequence ID" value="ESO10081.1"/>
    <property type="molecule type" value="Genomic_DNA"/>
</dbReference>
<keyword evidence="1" id="KW-0479">Metal-binding</keyword>
<evidence type="ECO:0000256" key="2">
    <source>
        <dbReference type="ARBA" id="ARBA00022771"/>
    </source>
</evidence>